<evidence type="ECO:0000313" key="2">
    <source>
        <dbReference type="EMBL" id="RKF64404.1"/>
    </source>
</evidence>
<organism evidence="2 3">
    <name type="scientific">Erysiphe neolycopersici</name>
    <dbReference type="NCBI Taxonomy" id="212602"/>
    <lineage>
        <taxon>Eukaryota</taxon>
        <taxon>Fungi</taxon>
        <taxon>Dikarya</taxon>
        <taxon>Ascomycota</taxon>
        <taxon>Pezizomycotina</taxon>
        <taxon>Leotiomycetes</taxon>
        <taxon>Erysiphales</taxon>
        <taxon>Erysiphaceae</taxon>
        <taxon>Erysiphe</taxon>
    </lineage>
</organism>
<feature type="region of interest" description="Disordered" evidence="1">
    <location>
        <begin position="136"/>
        <end position="155"/>
    </location>
</feature>
<dbReference type="AlphaFoldDB" id="A0A420I426"/>
<gene>
    <name evidence="2" type="ORF">OnM2_019084</name>
</gene>
<evidence type="ECO:0000256" key="1">
    <source>
        <dbReference type="SAM" id="MobiDB-lite"/>
    </source>
</evidence>
<protein>
    <submittedName>
        <fullName evidence="2">Uncharacterized protein</fullName>
    </submittedName>
</protein>
<reference evidence="2 3" key="1">
    <citation type="journal article" date="2018" name="BMC Genomics">
        <title>Comparative genome analyses reveal sequence features reflecting distinct modes of host-adaptation between dicot and monocot powdery mildew.</title>
        <authorList>
            <person name="Wu Y."/>
            <person name="Ma X."/>
            <person name="Pan Z."/>
            <person name="Kale S.D."/>
            <person name="Song Y."/>
            <person name="King H."/>
            <person name="Zhang Q."/>
            <person name="Presley C."/>
            <person name="Deng X."/>
            <person name="Wei C.I."/>
            <person name="Xiao S."/>
        </authorList>
    </citation>
    <scope>NUCLEOTIDE SEQUENCE [LARGE SCALE GENOMIC DNA]</scope>
    <source>
        <strain evidence="2">UMSG2</strain>
    </source>
</reference>
<accession>A0A420I426</accession>
<dbReference type="PANTHER" id="PTHR42051">
    <property type="entry name" value="MEIOTICALLY UP-REGULATED PROTEIN PB1A10.08"/>
    <property type="match status" value="1"/>
</dbReference>
<dbReference type="PANTHER" id="PTHR42051:SF1">
    <property type="entry name" value="MEIOTICALLY UP-REGULATED PROTEIN PB1A10.08"/>
    <property type="match status" value="1"/>
</dbReference>
<dbReference type="EMBL" id="MCFK01001925">
    <property type="protein sequence ID" value="RKF64404.1"/>
    <property type="molecule type" value="Genomic_DNA"/>
</dbReference>
<name>A0A420I426_9PEZI</name>
<dbReference type="OrthoDB" id="4181307at2759"/>
<evidence type="ECO:0000313" key="3">
    <source>
        <dbReference type="Proteomes" id="UP000286134"/>
    </source>
</evidence>
<comment type="caution">
    <text evidence="2">The sequence shown here is derived from an EMBL/GenBank/DDBJ whole genome shotgun (WGS) entry which is preliminary data.</text>
</comment>
<dbReference type="InterPro" id="IPR034443">
    <property type="entry name" value="PB1A10.08"/>
</dbReference>
<keyword evidence="3" id="KW-1185">Reference proteome</keyword>
<sequence length="438" mass="50464">MQIRKEMSKIAVRSLCEHTEDHSEATSASLASPTRATRKNFLHREKRSSKRDHLIRLAYSERVHPIVKLLVLTSIPPLRKIRVNNDNSKRSTVNAISEQISVSEKEKDFSTEGCPLDIFLSLQDEVKKVNESPKIQNNVRNKSPPRFPSTRNDSTKLTTTHFQSHLSVPTYLKTSKFASDQCKRLRRKPFYSPWQPCIYEDHPLFLMDSYSSSLDQDNSLNSIEETNETHDNKELRTRSKTALRHKVKKSYHKIKLALNSVSSQFNSPLVPINSSRSTKVANLDLFHTSENLPLSLENVPTSQLRWYLNPVTNAAIEDHPSTLCRAKRQRRCLVSIQMQTYKISASNEHSPHHIISYRTKPTCEDQPDKELVIRRRDMRENSDFLRVVVMEMLMRRRGKLDNQGPGKARMILPPRTLTIRPPEVTADGVPVRWISLSV</sequence>
<dbReference type="Proteomes" id="UP000286134">
    <property type="component" value="Unassembled WGS sequence"/>
</dbReference>
<proteinExistence type="predicted"/>